<dbReference type="PANTHER" id="PTHR11909">
    <property type="entry name" value="CASEIN KINASE-RELATED"/>
    <property type="match status" value="1"/>
</dbReference>
<dbReference type="InterPro" id="IPR050235">
    <property type="entry name" value="CK1_Ser-Thr_kinase"/>
</dbReference>
<dbReference type="RefSeq" id="XP_016244475.1">
    <property type="nucleotide sequence ID" value="XM_016397284.1"/>
</dbReference>
<protein>
    <recommendedName>
        <fullName evidence="3">Non-specific serine/threonine protein kinase</fullName>
    </recommendedName>
</protein>
<organism evidence="1 2">
    <name type="scientific">Cladophialophora immunda</name>
    <dbReference type="NCBI Taxonomy" id="569365"/>
    <lineage>
        <taxon>Eukaryota</taxon>
        <taxon>Fungi</taxon>
        <taxon>Dikarya</taxon>
        <taxon>Ascomycota</taxon>
        <taxon>Pezizomycotina</taxon>
        <taxon>Eurotiomycetes</taxon>
        <taxon>Chaetothyriomycetidae</taxon>
        <taxon>Chaetothyriales</taxon>
        <taxon>Herpotrichiellaceae</taxon>
        <taxon>Cladophialophora</taxon>
    </lineage>
</organism>
<dbReference type="HOGENOM" id="CLU_2454542_0_0_1"/>
<dbReference type="Proteomes" id="UP000054466">
    <property type="component" value="Unassembled WGS sequence"/>
</dbReference>
<evidence type="ECO:0000313" key="1">
    <source>
        <dbReference type="EMBL" id="KIW24259.1"/>
    </source>
</evidence>
<dbReference type="GeneID" id="27349181"/>
<accession>A0A0D2CL22</accession>
<proteinExistence type="predicted"/>
<sequence>MQEGRLTVLAAQSRCDDLEALGYMQVYFMRGRLPWQGLKAKWDAQYLLVLEKKQATSASEFCAGLPTKFVDYFDYVHNLPDEDSTHQAG</sequence>
<dbReference type="OrthoDB" id="4587838at2759"/>
<dbReference type="VEuPathDB" id="FungiDB:PV07_09987"/>
<dbReference type="InterPro" id="IPR011009">
    <property type="entry name" value="Kinase-like_dom_sf"/>
</dbReference>
<dbReference type="EMBL" id="KN847045">
    <property type="protein sequence ID" value="KIW24259.1"/>
    <property type="molecule type" value="Genomic_DNA"/>
</dbReference>
<gene>
    <name evidence="1" type="ORF">PV07_09987</name>
</gene>
<dbReference type="STRING" id="569365.A0A0D2CL22"/>
<evidence type="ECO:0000313" key="2">
    <source>
        <dbReference type="Proteomes" id="UP000054466"/>
    </source>
</evidence>
<name>A0A0D2CL22_9EURO</name>
<keyword evidence="2" id="KW-1185">Reference proteome</keyword>
<dbReference type="Gene3D" id="1.10.510.10">
    <property type="entry name" value="Transferase(Phosphotransferase) domain 1"/>
    <property type="match status" value="1"/>
</dbReference>
<evidence type="ECO:0008006" key="3">
    <source>
        <dbReference type="Google" id="ProtNLM"/>
    </source>
</evidence>
<reference evidence="1 2" key="1">
    <citation type="submission" date="2015-01" db="EMBL/GenBank/DDBJ databases">
        <title>The Genome Sequence of Cladophialophora immunda CBS83496.</title>
        <authorList>
            <consortium name="The Broad Institute Genomics Platform"/>
            <person name="Cuomo C."/>
            <person name="de Hoog S."/>
            <person name="Gorbushina A."/>
            <person name="Stielow B."/>
            <person name="Teixiera M."/>
            <person name="Abouelleil A."/>
            <person name="Chapman S.B."/>
            <person name="Priest M."/>
            <person name="Young S.K."/>
            <person name="Wortman J."/>
            <person name="Nusbaum C."/>
            <person name="Birren B."/>
        </authorList>
    </citation>
    <scope>NUCLEOTIDE SEQUENCE [LARGE SCALE GENOMIC DNA]</scope>
    <source>
        <strain evidence="1 2">CBS 83496</strain>
    </source>
</reference>
<dbReference type="SUPFAM" id="SSF56112">
    <property type="entry name" value="Protein kinase-like (PK-like)"/>
    <property type="match status" value="1"/>
</dbReference>
<dbReference type="AlphaFoldDB" id="A0A0D2CL22"/>